<keyword evidence="2" id="KW-0378">Hydrolase</keyword>
<dbReference type="InterPro" id="IPR029058">
    <property type="entry name" value="AB_hydrolase_fold"/>
</dbReference>
<dbReference type="Gene3D" id="3.40.50.1820">
    <property type="entry name" value="alpha/beta hydrolase"/>
    <property type="match status" value="1"/>
</dbReference>
<dbReference type="GO" id="GO:0016787">
    <property type="term" value="F:hydrolase activity"/>
    <property type="evidence" value="ECO:0007669"/>
    <property type="project" value="UniProtKB-KW"/>
</dbReference>
<keyword evidence="3" id="KW-1185">Reference proteome</keyword>
<feature type="domain" description="AB hydrolase-1" evidence="1">
    <location>
        <begin position="15"/>
        <end position="252"/>
    </location>
</feature>
<dbReference type="GO" id="GO:0016020">
    <property type="term" value="C:membrane"/>
    <property type="evidence" value="ECO:0007669"/>
    <property type="project" value="TreeGrafter"/>
</dbReference>
<dbReference type="AlphaFoldDB" id="A0A7K0K320"/>
<dbReference type="InterPro" id="IPR050266">
    <property type="entry name" value="AB_hydrolase_sf"/>
</dbReference>
<dbReference type="Proteomes" id="UP000442535">
    <property type="component" value="Unassembled WGS sequence"/>
</dbReference>
<sequence>MLSYYVAGNPEKPLVVLVHGVCDASTTWVDTINHLKSDYLVIALDSLGHGTSPRYQPAELPEPAVAGERELEETLEFLEETYGKTVAVVAHSMGAAMVSELSTRRPDLFRGLILEDPAWLSDTQKQGYLDRRHDQVELSQMWRGDPLQTLAGNLELRPHWNAASHFGWAFAKALVDPALLEVGIVSFTRPWQEVAAELSVPTTVITSDTDEVLVGLDGAKTIREVGNPALKVEIIPGQDHALRLGAPQAFFAVLDRDLATFPAFA</sequence>
<dbReference type="Pfam" id="PF12697">
    <property type="entry name" value="Abhydrolase_6"/>
    <property type="match status" value="1"/>
</dbReference>
<evidence type="ECO:0000259" key="1">
    <source>
        <dbReference type="Pfam" id="PF12697"/>
    </source>
</evidence>
<dbReference type="PANTHER" id="PTHR43798">
    <property type="entry name" value="MONOACYLGLYCEROL LIPASE"/>
    <property type="match status" value="1"/>
</dbReference>
<organism evidence="2 3">
    <name type="scientific">Mobiluncus porci</name>
    <dbReference type="NCBI Taxonomy" id="2652278"/>
    <lineage>
        <taxon>Bacteria</taxon>
        <taxon>Bacillati</taxon>
        <taxon>Actinomycetota</taxon>
        <taxon>Actinomycetes</taxon>
        <taxon>Actinomycetales</taxon>
        <taxon>Actinomycetaceae</taxon>
        <taxon>Mobiluncus</taxon>
    </lineage>
</organism>
<name>A0A7K0K320_9ACTO</name>
<evidence type="ECO:0000313" key="3">
    <source>
        <dbReference type="Proteomes" id="UP000442535"/>
    </source>
</evidence>
<dbReference type="RefSeq" id="WP_154544124.1">
    <property type="nucleotide sequence ID" value="NZ_VUMY01000006.1"/>
</dbReference>
<reference evidence="2 3" key="1">
    <citation type="submission" date="2019-08" db="EMBL/GenBank/DDBJ databases">
        <title>In-depth cultivation of the pig gut microbiome towards novel bacterial diversity and tailored functional studies.</title>
        <authorList>
            <person name="Wylensek D."/>
            <person name="Hitch T.C.A."/>
            <person name="Clavel T."/>
        </authorList>
    </citation>
    <scope>NUCLEOTIDE SEQUENCE [LARGE SCALE GENOMIC DNA]</scope>
    <source>
        <strain evidence="2 3">RF-GAM-744-WT-7</strain>
    </source>
</reference>
<dbReference type="PANTHER" id="PTHR43798:SF33">
    <property type="entry name" value="HYDROLASE, PUTATIVE (AFU_ORTHOLOGUE AFUA_2G14860)-RELATED"/>
    <property type="match status" value="1"/>
</dbReference>
<comment type="caution">
    <text evidence="2">The sequence shown here is derived from an EMBL/GenBank/DDBJ whole genome shotgun (WGS) entry which is preliminary data.</text>
</comment>
<evidence type="ECO:0000313" key="2">
    <source>
        <dbReference type="EMBL" id="MST49450.1"/>
    </source>
</evidence>
<gene>
    <name evidence="2" type="ORF">FYJ63_04245</name>
</gene>
<dbReference type="SUPFAM" id="SSF53474">
    <property type="entry name" value="alpha/beta-Hydrolases"/>
    <property type="match status" value="1"/>
</dbReference>
<dbReference type="EMBL" id="VUMY01000006">
    <property type="protein sequence ID" value="MST49450.1"/>
    <property type="molecule type" value="Genomic_DNA"/>
</dbReference>
<accession>A0A7K0K320</accession>
<dbReference type="InterPro" id="IPR000073">
    <property type="entry name" value="AB_hydrolase_1"/>
</dbReference>
<protein>
    <submittedName>
        <fullName evidence="2">Alpha/beta hydrolase</fullName>
    </submittedName>
</protein>
<proteinExistence type="predicted"/>